<comment type="caution">
    <text evidence="3">The sequence shown here is derived from an EMBL/GenBank/DDBJ whole genome shotgun (WGS) entry which is preliminary data.</text>
</comment>
<feature type="compositionally biased region" description="Basic and acidic residues" evidence="1">
    <location>
        <begin position="120"/>
        <end position="132"/>
    </location>
</feature>
<evidence type="ECO:0000259" key="2">
    <source>
        <dbReference type="Pfam" id="PF07883"/>
    </source>
</evidence>
<reference evidence="3 4" key="2">
    <citation type="submission" date="2020-06" db="EMBL/GenBank/DDBJ databases">
        <title>Ramlibacter rhizophilus sp. nov., isolated from rhizosphere soil of national flower Mugunghwa from South Korea.</title>
        <authorList>
            <person name="Zheng-Fei Y."/>
            <person name="Huan T."/>
        </authorList>
    </citation>
    <scope>NUCLEOTIDE SEQUENCE [LARGE SCALE GENOMIC DNA]</scope>
    <source>
        <strain evidence="3 4">B156</strain>
    </source>
</reference>
<dbReference type="Pfam" id="PF07883">
    <property type="entry name" value="Cupin_2"/>
    <property type="match status" value="1"/>
</dbReference>
<dbReference type="Gene3D" id="2.60.120.10">
    <property type="entry name" value="Jelly Rolls"/>
    <property type="match status" value="1"/>
</dbReference>
<dbReference type="SUPFAM" id="SSF51182">
    <property type="entry name" value="RmlC-like cupins"/>
    <property type="match status" value="1"/>
</dbReference>
<dbReference type="Proteomes" id="UP000552954">
    <property type="component" value="Unassembled WGS sequence"/>
</dbReference>
<feature type="region of interest" description="Disordered" evidence="1">
    <location>
        <begin position="113"/>
        <end position="132"/>
    </location>
</feature>
<feature type="domain" description="Cupin type-2" evidence="2">
    <location>
        <begin position="39"/>
        <end position="101"/>
    </location>
</feature>
<gene>
    <name evidence="3" type="ORF">HK415_03315</name>
</gene>
<evidence type="ECO:0000313" key="4">
    <source>
        <dbReference type="Proteomes" id="UP000552954"/>
    </source>
</evidence>
<keyword evidence="4" id="KW-1185">Reference proteome</keyword>
<sequence length="132" mass="14140">MALPHAKHLDVINVGPMGEKLHGQVSTSLIKTDRIQLLHMVLAPHQDQPQHHVDDECTIHCLEGEVELVMGGGVRKLRAGSVVVLPAKEQHALRARVESAVLVTLLLRGGDAAAQGGAGNRRDPGKDTPVRP</sequence>
<dbReference type="AlphaFoldDB" id="A0A849KBK5"/>
<dbReference type="PANTHER" id="PTHR37694:SF1">
    <property type="entry name" value="SLR8022 PROTEIN"/>
    <property type="match status" value="1"/>
</dbReference>
<accession>A0A849KBK5</accession>
<dbReference type="RefSeq" id="WP_171556762.1">
    <property type="nucleotide sequence ID" value="NZ_JABFCS010000001.1"/>
</dbReference>
<name>A0A849KBK5_9BURK</name>
<dbReference type="InterPro" id="IPR014710">
    <property type="entry name" value="RmlC-like_jellyroll"/>
</dbReference>
<dbReference type="EMBL" id="JABFCS010000001">
    <property type="protein sequence ID" value="NNU42395.1"/>
    <property type="molecule type" value="Genomic_DNA"/>
</dbReference>
<dbReference type="InterPro" id="IPR013096">
    <property type="entry name" value="Cupin_2"/>
</dbReference>
<proteinExistence type="predicted"/>
<evidence type="ECO:0000256" key="1">
    <source>
        <dbReference type="SAM" id="MobiDB-lite"/>
    </source>
</evidence>
<protein>
    <submittedName>
        <fullName evidence="3">Cupin domain-containing protein</fullName>
    </submittedName>
</protein>
<evidence type="ECO:0000313" key="3">
    <source>
        <dbReference type="EMBL" id="NNU42395.1"/>
    </source>
</evidence>
<dbReference type="InterPro" id="IPR011051">
    <property type="entry name" value="RmlC_Cupin_sf"/>
</dbReference>
<reference evidence="3 4" key="1">
    <citation type="submission" date="2020-05" db="EMBL/GenBank/DDBJ databases">
        <authorList>
            <person name="Khan S.A."/>
            <person name="Jeon C.O."/>
            <person name="Chun B.H."/>
        </authorList>
    </citation>
    <scope>NUCLEOTIDE SEQUENCE [LARGE SCALE GENOMIC DNA]</scope>
    <source>
        <strain evidence="3 4">B156</strain>
    </source>
</reference>
<dbReference type="PANTHER" id="PTHR37694">
    <property type="entry name" value="SLR8022 PROTEIN"/>
    <property type="match status" value="1"/>
</dbReference>
<organism evidence="3 4">
    <name type="scientific">Ramlibacter montanisoli</name>
    <dbReference type="NCBI Taxonomy" id="2732512"/>
    <lineage>
        <taxon>Bacteria</taxon>
        <taxon>Pseudomonadati</taxon>
        <taxon>Pseudomonadota</taxon>
        <taxon>Betaproteobacteria</taxon>
        <taxon>Burkholderiales</taxon>
        <taxon>Comamonadaceae</taxon>
        <taxon>Ramlibacter</taxon>
    </lineage>
</organism>